<comment type="caution">
    <text evidence="9">The sequence shown here is derived from an EMBL/GenBank/DDBJ whole genome shotgun (WGS) entry which is preliminary data.</text>
</comment>
<evidence type="ECO:0000256" key="1">
    <source>
        <dbReference type="ARBA" id="ARBA00010718"/>
    </source>
</evidence>
<dbReference type="GO" id="GO:0008270">
    <property type="term" value="F:zinc ion binding"/>
    <property type="evidence" value="ECO:0007669"/>
    <property type="project" value="InterPro"/>
</dbReference>
<feature type="chain" id="PRO_5039902843" description="carbonic anhydrase" evidence="7">
    <location>
        <begin position="20"/>
        <end position="318"/>
    </location>
</feature>
<dbReference type="SMART" id="SM01057">
    <property type="entry name" value="Carb_anhydrase"/>
    <property type="match status" value="1"/>
</dbReference>
<keyword evidence="4" id="KW-0862">Zinc</keyword>
<evidence type="ECO:0000259" key="8">
    <source>
        <dbReference type="PROSITE" id="PS51144"/>
    </source>
</evidence>
<dbReference type="Gene3D" id="3.10.200.10">
    <property type="entry name" value="Alpha carbonic anhydrase"/>
    <property type="match status" value="1"/>
</dbReference>
<evidence type="ECO:0000256" key="6">
    <source>
        <dbReference type="ARBA" id="ARBA00048348"/>
    </source>
</evidence>
<keyword evidence="10" id="KW-1185">Reference proteome</keyword>
<reference evidence="9" key="1">
    <citation type="submission" date="2021-03" db="EMBL/GenBank/DDBJ databases">
        <title>Chromosome level genome of the anhydrobiotic midge Polypedilum vanderplanki.</title>
        <authorList>
            <person name="Yoshida Y."/>
            <person name="Kikawada T."/>
            <person name="Gusev O."/>
        </authorList>
    </citation>
    <scope>NUCLEOTIDE SEQUENCE</scope>
    <source>
        <strain evidence="9">NIAS01</strain>
        <tissue evidence="9">Whole body or cell culture</tissue>
    </source>
</reference>
<evidence type="ECO:0000256" key="4">
    <source>
        <dbReference type="ARBA" id="ARBA00022833"/>
    </source>
</evidence>
<dbReference type="InterPro" id="IPR023561">
    <property type="entry name" value="Carbonic_anhydrase_a-class"/>
</dbReference>
<dbReference type="SUPFAM" id="SSF51069">
    <property type="entry name" value="Carbonic anhydrase"/>
    <property type="match status" value="1"/>
</dbReference>
<dbReference type="GO" id="GO:0004089">
    <property type="term" value="F:carbonate dehydratase activity"/>
    <property type="evidence" value="ECO:0007669"/>
    <property type="project" value="UniProtKB-EC"/>
</dbReference>
<evidence type="ECO:0000313" key="9">
    <source>
        <dbReference type="EMBL" id="KAG5669846.1"/>
    </source>
</evidence>
<dbReference type="AlphaFoldDB" id="A0A9J6BKE1"/>
<evidence type="ECO:0000256" key="2">
    <source>
        <dbReference type="ARBA" id="ARBA00012925"/>
    </source>
</evidence>
<dbReference type="InterPro" id="IPR036398">
    <property type="entry name" value="CA_dom_sf"/>
</dbReference>
<organism evidence="9 10">
    <name type="scientific">Polypedilum vanderplanki</name>
    <name type="common">Sleeping chironomid midge</name>
    <dbReference type="NCBI Taxonomy" id="319348"/>
    <lineage>
        <taxon>Eukaryota</taxon>
        <taxon>Metazoa</taxon>
        <taxon>Ecdysozoa</taxon>
        <taxon>Arthropoda</taxon>
        <taxon>Hexapoda</taxon>
        <taxon>Insecta</taxon>
        <taxon>Pterygota</taxon>
        <taxon>Neoptera</taxon>
        <taxon>Endopterygota</taxon>
        <taxon>Diptera</taxon>
        <taxon>Nematocera</taxon>
        <taxon>Chironomoidea</taxon>
        <taxon>Chironomidae</taxon>
        <taxon>Chironominae</taxon>
        <taxon>Polypedilum</taxon>
        <taxon>Polypedilum</taxon>
    </lineage>
</organism>
<accession>A0A9J6BKE1</accession>
<evidence type="ECO:0000256" key="3">
    <source>
        <dbReference type="ARBA" id="ARBA00022723"/>
    </source>
</evidence>
<sequence>MDRKLLRLVFLLMILFVKKFILMPIPQETTQPEEAELVDETTKKPDSRPVKYYKYNYNDSSPDGPKSWPGMCTTGVKQSPISITPGQYLRKTSNPTINITFDSANFKNPKTVKVINNGHGATYTFIYDDNSTVPKISGGILGKEVYEFASFHMHWPCEHSFILTDSCALEVHLVHFNSKYKTLDEAKGKPDGLAVIALLYVSTYTSELTTLPYIPMIKNIIEPNTEYDEIDPLKIFNYHDVIHLKVAPRIVSYKGSLTTPGCSETVSWLIFVTPHLVLESDMRQLKELKDPYNNKVLRNNRPVQPLNGRSVYLYVPYN</sequence>
<evidence type="ECO:0000256" key="7">
    <source>
        <dbReference type="SAM" id="SignalP"/>
    </source>
</evidence>
<evidence type="ECO:0000256" key="5">
    <source>
        <dbReference type="ARBA" id="ARBA00023239"/>
    </source>
</evidence>
<dbReference type="EMBL" id="JADBJN010000003">
    <property type="protein sequence ID" value="KAG5669846.1"/>
    <property type="molecule type" value="Genomic_DNA"/>
</dbReference>
<dbReference type="OrthoDB" id="429145at2759"/>
<comment type="catalytic activity">
    <reaction evidence="6">
        <text>hydrogencarbonate + H(+) = CO2 + H2O</text>
        <dbReference type="Rhea" id="RHEA:10748"/>
        <dbReference type="ChEBI" id="CHEBI:15377"/>
        <dbReference type="ChEBI" id="CHEBI:15378"/>
        <dbReference type="ChEBI" id="CHEBI:16526"/>
        <dbReference type="ChEBI" id="CHEBI:17544"/>
        <dbReference type="EC" id="4.2.1.1"/>
    </reaction>
</comment>
<keyword evidence="7" id="KW-0732">Signal</keyword>
<gene>
    <name evidence="9" type="ORF">PVAND_000137</name>
</gene>
<name>A0A9J6BKE1_POLVA</name>
<dbReference type="EC" id="4.2.1.1" evidence="2"/>
<keyword evidence="5" id="KW-0456">Lyase</keyword>
<dbReference type="InterPro" id="IPR001148">
    <property type="entry name" value="CA_dom"/>
</dbReference>
<feature type="signal peptide" evidence="7">
    <location>
        <begin position="1"/>
        <end position="19"/>
    </location>
</feature>
<dbReference type="CDD" id="cd00326">
    <property type="entry name" value="alpha_CA"/>
    <property type="match status" value="1"/>
</dbReference>
<dbReference type="PROSITE" id="PS51144">
    <property type="entry name" value="ALPHA_CA_2"/>
    <property type="match status" value="1"/>
</dbReference>
<evidence type="ECO:0000313" key="10">
    <source>
        <dbReference type="Proteomes" id="UP001107558"/>
    </source>
</evidence>
<keyword evidence="3" id="KW-0479">Metal-binding</keyword>
<feature type="domain" description="Alpha-carbonic anhydrase" evidence="8">
    <location>
        <begin position="53"/>
        <end position="315"/>
    </location>
</feature>
<dbReference type="PANTHER" id="PTHR18952:SF265">
    <property type="entry name" value="CARBONIC ANHYDRASE"/>
    <property type="match status" value="1"/>
</dbReference>
<dbReference type="PANTHER" id="PTHR18952">
    <property type="entry name" value="CARBONIC ANHYDRASE"/>
    <property type="match status" value="1"/>
</dbReference>
<dbReference type="Pfam" id="PF00194">
    <property type="entry name" value="Carb_anhydrase"/>
    <property type="match status" value="1"/>
</dbReference>
<protein>
    <recommendedName>
        <fullName evidence="2">carbonic anhydrase</fullName>
        <ecNumber evidence="2">4.2.1.1</ecNumber>
    </recommendedName>
</protein>
<proteinExistence type="inferred from homology"/>
<dbReference type="Proteomes" id="UP001107558">
    <property type="component" value="Chromosome 3"/>
</dbReference>
<comment type="similarity">
    <text evidence="1">Belongs to the alpha-carbonic anhydrase family.</text>
</comment>